<dbReference type="InterPro" id="IPR022555">
    <property type="entry name" value="DUF2577"/>
</dbReference>
<protein>
    <submittedName>
        <fullName evidence="1">DUF2577 family protein</fullName>
    </submittedName>
</protein>
<accession>A0ABW1IIU9</accession>
<dbReference type="Proteomes" id="UP001596250">
    <property type="component" value="Unassembled WGS sequence"/>
</dbReference>
<evidence type="ECO:0000313" key="2">
    <source>
        <dbReference type="Proteomes" id="UP001596250"/>
    </source>
</evidence>
<proteinExistence type="predicted"/>
<dbReference type="Pfam" id="PF10844">
    <property type="entry name" value="DUF2577"/>
    <property type="match status" value="1"/>
</dbReference>
<sequence length="107" mass="12016">MSNLDKLVKLFTERDNPNHMGMTVGTIIMVHPLRIGYGDHIILEPRHLLVSESLLYGVSGIYEDDNGTSVAKKTVTVLKPLQPGDKVMLIPDSRMKKWYVIDKVVSP</sequence>
<keyword evidence="2" id="KW-1185">Reference proteome</keyword>
<evidence type="ECO:0000313" key="1">
    <source>
        <dbReference type="EMBL" id="MFC5985028.1"/>
    </source>
</evidence>
<comment type="caution">
    <text evidence="1">The sequence shown here is derived from an EMBL/GenBank/DDBJ whole genome shotgun (WGS) entry which is preliminary data.</text>
</comment>
<organism evidence="1 2">
    <name type="scientific">Marinicrinis lubricantis</name>
    <dbReference type="NCBI Taxonomy" id="2086470"/>
    <lineage>
        <taxon>Bacteria</taxon>
        <taxon>Bacillati</taxon>
        <taxon>Bacillota</taxon>
        <taxon>Bacilli</taxon>
        <taxon>Bacillales</taxon>
        <taxon>Paenibacillaceae</taxon>
    </lineage>
</organism>
<gene>
    <name evidence="1" type="ORF">ACFPXP_00710</name>
</gene>
<dbReference type="EMBL" id="JBHSQV010000002">
    <property type="protein sequence ID" value="MFC5985028.1"/>
    <property type="molecule type" value="Genomic_DNA"/>
</dbReference>
<reference evidence="2" key="1">
    <citation type="journal article" date="2019" name="Int. J. Syst. Evol. Microbiol.">
        <title>The Global Catalogue of Microorganisms (GCM) 10K type strain sequencing project: providing services to taxonomists for standard genome sequencing and annotation.</title>
        <authorList>
            <consortium name="The Broad Institute Genomics Platform"/>
            <consortium name="The Broad Institute Genome Sequencing Center for Infectious Disease"/>
            <person name="Wu L."/>
            <person name="Ma J."/>
        </authorList>
    </citation>
    <scope>NUCLEOTIDE SEQUENCE [LARGE SCALE GENOMIC DNA]</scope>
    <source>
        <strain evidence="2">CCM 8749</strain>
    </source>
</reference>
<dbReference type="RefSeq" id="WP_379891475.1">
    <property type="nucleotide sequence ID" value="NZ_CBCSCT010000008.1"/>
</dbReference>
<name>A0ABW1IIU9_9BACL</name>